<evidence type="ECO:0000256" key="10">
    <source>
        <dbReference type="SAM" id="MobiDB-lite"/>
    </source>
</evidence>
<keyword evidence="5" id="KW-1003">Cell membrane</keyword>
<feature type="region of interest" description="Disordered" evidence="10">
    <location>
        <begin position="189"/>
        <end position="279"/>
    </location>
</feature>
<evidence type="ECO:0000313" key="13">
    <source>
        <dbReference type="EMBL" id="MED6236128.1"/>
    </source>
</evidence>
<dbReference type="PROSITE" id="PS01346">
    <property type="entry name" value="CLAUDIN"/>
    <property type="match status" value="1"/>
</dbReference>
<evidence type="ECO:0000256" key="8">
    <source>
        <dbReference type="ARBA" id="ARBA00022989"/>
    </source>
</evidence>
<dbReference type="PANTHER" id="PTHR12002">
    <property type="entry name" value="CLAUDIN"/>
    <property type="match status" value="1"/>
</dbReference>
<dbReference type="InterPro" id="IPR027417">
    <property type="entry name" value="P-loop_NTPase"/>
</dbReference>
<evidence type="ECO:0000256" key="4">
    <source>
        <dbReference type="ARBA" id="ARBA00022427"/>
    </source>
</evidence>
<accession>A0ABU7AEM7</accession>
<reference evidence="13 14" key="1">
    <citation type="submission" date="2021-07" db="EMBL/GenBank/DDBJ databases">
        <authorList>
            <person name="Palmer J.M."/>
        </authorList>
    </citation>
    <scope>NUCLEOTIDE SEQUENCE [LARGE SCALE GENOMIC DNA]</scope>
    <source>
        <strain evidence="13 14">AT_MEX2019</strain>
        <tissue evidence="13">Muscle</tissue>
    </source>
</reference>
<name>A0ABU7AEM7_9TELE</name>
<evidence type="ECO:0000313" key="14">
    <source>
        <dbReference type="Proteomes" id="UP001345963"/>
    </source>
</evidence>
<dbReference type="Gene3D" id="3.40.50.300">
    <property type="entry name" value="P-loop containing nucleotide triphosphate hydrolases"/>
    <property type="match status" value="1"/>
</dbReference>
<dbReference type="Gene3D" id="1.20.140.150">
    <property type="match status" value="1"/>
</dbReference>
<dbReference type="InterPro" id="IPR017974">
    <property type="entry name" value="Claudin_CS"/>
</dbReference>
<dbReference type="PRINTS" id="PR01077">
    <property type="entry name" value="CLAUDIN"/>
</dbReference>
<evidence type="ECO:0000256" key="7">
    <source>
        <dbReference type="ARBA" id="ARBA00022949"/>
    </source>
</evidence>
<sequence>MLSAAVQILAFVLALLGVLGATVATLLPNWKVSINVWTSIMTPISQMQGLWMDCVWYSSGVFSCTMKNSVLSLPPSLQIMRAGMVLSCMVAAFGLCLASLGLKCTRWGGSHRAKGHTAIAAGGCFVLASLLCLVPASLFTSEVITAFLTTDLPDSSKFQPGGALCVTFISAGFLLAGGVIFCLSCPGRRSGGPESVSSSDPNRPVQKSDERQRQELKVERKEPKNKKNKSVQLQTDDVRQEKPGLDREQRLFCSPSKLPQKDLKDNYSLQDRDKDKQSDLDVIKSYRPRAEDQELRILLHGPAGPGKSSFINCVNHVLESKVTCDLSPVNNEAQKGFTKKYTSYKTQKGEEGHFYPFVLNDIRSRITRRVHVKDVKKAMKGHIKDGYTFNPECSLSKSDPYYKGSPDANDKVHVLVCVFAPSSEDLLRNYVMETIQDIGDDATVLGIPQVAIFTKIDEACSKTKKVRNVCRTKLLYEKVQDFSRQTGIPEYCIFHVKNYTMEKNLNNDVDALILSVLKCIIECIIEE</sequence>
<feature type="compositionally biased region" description="Basic and acidic residues" evidence="10">
    <location>
        <begin position="236"/>
        <end position="250"/>
    </location>
</feature>
<keyword evidence="14" id="KW-1185">Reference proteome</keyword>
<keyword evidence="4" id="KW-0796">Tight junction</keyword>
<feature type="signal peptide" evidence="12">
    <location>
        <begin position="1"/>
        <end position="20"/>
    </location>
</feature>
<evidence type="ECO:0008006" key="15">
    <source>
        <dbReference type="Google" id="ProtNLM"/>
    </source>
</evidence>
<dbReference type="InterPro" id="IPR006187">
    <property type="entry name" value="Claudin"/>
</dbReference>
<evidence type="ECO:0000256" key="9">
    <source>
        <dbReference type="ARBA" id="ARBA00023136"/>
    </source>
</evidence>
<keyword evidence="12" id="KW-0732">Signal</keyword>
<feature type="chain" id="PRO_5046080426" description="Claudin" evidence="12">
    <location>
        <begin position="21"/>
        <end position="527"/>
    </location>
</feature>
<dbReference type="Pfam" id="PF00822">
    <property type="entry name" value="PMP22_Claudin"/>
    <property type="match status" value="1"/>
</dbReference>
<proteinExistence type="inferred from homology"/>
<evidence type="ECO:0000256" key="5">
    <source>
        <dbReference type="ARBA" id="ARBA00022475"/>
    </source>
</evidence>
<feature type="transmembrane region" description="Helical" evidence="11">
    <location>
        <begin position="119"/>
        <end position="141"/>
    </location>
</feature>
<dbReference type="InterPro" id="IPR004031">
    <property type="entry name" value="PMP22/EMP/MP20/Claudin"/>
</dbReference>
<feature type="compositionally biased region" description="Basic and acidic residues" evidence="10">
    <location>
        <begin position="206"/>
        <end position="222"/>
    </location>
</feature>
<keyword evidence="9 11" id="KW-0472">Membrane</keyword>
<keyword evidence="8 11" id="KW-1133">Transmembrane helix</keyword>
<comment type="subcellular location">
    <subcellularLocation>
        <location evidence="1">Cell junction</location>
        <location evidence="1">Tight junction</location>
    </subcellularLocation>
    <subcellularLocation>
        <location evidence="2">Cell membrane</location>
        <topology evidence="2">Multi-pass membrane protein</topology>
    </subcellularLocation>
</comment>
<protein>
    <recommendedName>
        <fullName evidence="15">Claudin</fullName>
    </recommendedName>
</protein>
<feature type="transmembrane region" description="Helical" evidence="11">
    <location>
        <begin position="79"/>
        <end position="98"/>
    </location>
</feature>
<comment type="similarity">
    <text evidence="3">Belongs to the claudin family.</text>
</comment>
<evidence type="ECO:0000256" key="6">
    <source>
        <dbReference type="ARBA" id="ARBA00022692"/>
    </source>
</evidence>
<gene>
    <name evidence="13" type="ORF">ATANTOWER_004807</name>
</gene>
<evidence type="ECO:0000256" key="1">
    <source>
        <dbReference type="ARBA" id="ARBA00004435"/>
    </source>
</evidence>
<feature type="transmembrane region" description="Helical" evidence="11">
    <location>
        <begin position="161"/>
        <end position="183"/>
    </location>
</feature>
<evidence type="ECO:0000256" key="3">
    <source>
        <dbReference type="ARBA" id="ARBA00008295"/>
    </source>
</evidence>
<comment type="caution">
    <text evidence="13">The sequence shown here is derived from an EMBL/GenBank/DDBJ whole genome shotgun (WGS) entry which is preliminary data.</text>
</comment>
<organism evidence="13 14">
    <name type="scientific">Ataeniobius toweri</name>
    <dbReference type="NCBI Taxonomy" id="208326"/>
    <lineage>
        <taxon>Eukaryota</taxon>
        <taxon>Metazoa</taxon>
        <taxon>Chordata</taxon>
        <taxon>Craniata</taxon>
        <taxon>Vertebrata</taxon>
        <taxon>Euteleostomi</taxon>
        <taxon>Actinopterygii</taxon>
        <taxon>Neopterygii</taxon>
        <taxon>Teleostei</taxon>
        <taxon>Neoteleostei</taxon>
        <taxon>Acanthomorphata</taxon>
        <taxon>Ovalentaria</taxon>
        <taxon>Atherinomorphae</taxon>
        <taxon>Cyprinodontiformes</taxon>
        <taxon>Goodeidae</taxon>
        <taxon>Ataeniobius</taxon>
    </lineage>
</organism>
<evidence type="ECO:0000256" key="12">
    <source>
        <dbReference type="SAM" id="SignalP"/>
    </source>
</evidence>
<dbReference type="Proteomes" id="UP001345963">
    <property type="component" value="Unassembled WGS sequence"/>
</dbReference>
<dbReference type="EMBL" id="JAHUTI010011359">
    <property type="protein sequence ID" value="MED6236128.1"/>
    <property type="molecule type" value="Genomic_DNA"/>
</dbReference>
<keyword evidence="6 11" id="KW-0812">Transmembrane</keyword>
<keyword evidence="7" id="KW-0965">Cell junction</keyword>
<evidence type="ECO:0000256" key="11">
    <source>
        <dbReference type="SAM" id="Phobius"/>
    </source>
</evidence>
<evidence type="ECO:0000256" key="2">
    <source>
        <dbReference type="ARBA" id="ARBA00004651"/>
    </source>
</evidence>
<dbReference type="SUPFAM" id="SSF52540">
    <property type="entry name" value="P-loop containing nucleoside triphosphate hydrolases"/>
    <property type="match status" value="1"/>
</dbReference>
<feature type="compositionally biased region" description="Basic and acidic residues" evidence="10">
    <location>
        <begin position="259"/>
        <end position="279"/>
    </location>
</feature>